<dbReference type="Proteomes" id="UP000595437">
    <property type="component" value="Chromosome 7"/>
</dbReference>
<dbReference type="EMBL" id="CP045896">
    <property type="protein sequence ID" value="QQP50103.1"/>
    <property type="molecule type" value="Genomic_DNA"/>
</dbReference>
<evidence type="ECO:0000313" key="1">
    <source>
        <dbReference type="EMBL" id="QQP50103.1"/>
    </source>
</evidence>
<accession>A0A7T8HHE0</accession>
<proteinExistence type="predicted"/>
<evidence type="ECO:0000313" key="2">
    <source>
        <dbReference type="Proteomes" id="UP000595437"/>
    </source>
</evidence>
<keyword evidence="2" id="KW-1185">Reference proteome</keyword>
<reference evidence="2" key="1">
    <citation type="submission" date="2021-01" db="EMBL/GenBank/DDBJ databases">
        <title>Caligus Genome Assembly.</title>
        <authorList>
            <person name="Gallardo-Escarate C."/>
        </authorList>
    </citation>
    <scope>NUCLEOTIDE SEQUENCE [LARGE SCALE GENOMIC DNA]</scope>
</reference>
<organism evidence="1 2">
    <name type="scientific">Caligus rogercresseyi</name>
    <name type="common">Sea louse</name>
    <dbReference type="NCBI Taxonomy" id="217165"/>
    <lineage>
        <taxon>Eukaryota</taxon>
        <taxon>Metazoa</taxon>
        <taxon>Ecdysozoa</taxon>
        <taxon>Arthropoda</taxon>
        <taxon>Crustacea</taxon>
        <taxon>Multicrustacea</taxon>
        <taxon>Hexanauplia</taxon>
        <taxon>Copepoda</taxon>
        <taxon>Siphonostomatoida</taxon>
        <taxon>Caligidae</taxon>
        <taxon>Caligus</taxon>
    </lineage>
</organism>
<protein>
    <submittedName>
        <fullName evidence="1">Uncharacterized protein</fullName>
    </submittedName>
</protein>
<dbReference type="AlphaFoldDB" id="A0A7T8HHE0"/>
<gene>
    <name evidence="1" type="ORF">FKW44_010995</name>
</gene>
<sequence>MSVWPMMGRVEMGYSWKRDHHERSGWRRWKTTNYLSTNSDDCFWSWAHKMSSERFTMPWGDAPSAVLLENEV</sequence>
<name>A0A7T8HHE0_CALRO</name>